<dbReference type="PANTHER" id="PTHR43200:SF6">
    <property type="entry name" value="3'(2'),5'-BISPHOSPHATE NUCLEOTIDASE"/>
    <property type="match status" value="1"/>
</dbReference>
<proteinExistence type="inferred from homology"/>
<evidence type="ECO:0000313" key="7">
    <source>
        <dbReference type="Proteomes" id="UP001154272"/>
    </source>
</evidence>
<evidence type="ECO:0000256" key="2">
    <source>
        <dbReference type="ARBA" id="ARBA00009759"/>
    </source>
</evidence>
<keyword evidence="7" id="KW-1185">Reference proteome</keyword>
<name>A0ABM9HI67_9PROT</name>
<dbReference type="Gene3D" id="3.30.540.10">
    <property type="entry name" value="Fructose-1,6-Bisphosphatase, subunit A, domain 1"/>
    <property type="match status" value="1"/>
</dbReference>
<dbReference type="EMBL" id="CAMXCH010000001">
    <property type="protein sequence ID" value="CAI3924027.1"/>
    <property type="molecule type" value="Genomic_DNA"/>
</dbReference>
<dbReference type="Pfam" id="PF00459">
    <property type="entry name" value="Inositol_P"/>
    <property type="match status" value="1"/>
</dbReference>
<dbReference type="InterPro" id="IPR051090">
    <property type="entry name" value="Inositol_monoP_superfamily"/>
</dbReference>
<evidence type="ECO:0000256" key="1">
    <source>
        <dbReference type="ARBA" id="ARBA00001946"/>
    </source>
</evidence>
<dbReference type="PROSITE" id="PS00629">
    <property type="entry name" value="IMP_1"/>
    <property type="match status" value="1"/>
</dbReference>
<evidence type="ECO:0000256" key="4">
    <source>
        <dbReference type="ARBA" id="ARBA00022801"/>
    </source>
</evidence>
<dbReference type="InterPro" id="IPR000760">
    <property type="entry name" value="Inositol_monophosphatase-like"/>
</dbReference>
<evidence type="ECO:0000313" key="6">
    <source>
        <dbReference type="EMBL" id="CAI3924027.1"/>
    </source>
</evidence>
<dbReference type="PANTHER" id="PTHR43200">
    <property type="entry name" value="PHOSPHATASE"/>
    <property type="match status" value="1"/>
</dbReference>
<accession>A0ABM9HI67</accession>
<evidence type="ECO:0000256" key="5">
    <source>
        <dbReference type="ARBA" id="ARBA00022842"/>
    </source>
</evidence>
<comment type="caution">
    <text evidence="6">The sequence shown here is derived from an EMBL/GenBank/DDBJ whole genome shotgun (WGS) entry which is preliminary data.</text>
</comment>
<dbReference type="Proteomes" id="UP001154272">
    <property type="component" value="Unassembled WGS sequence"/>
</dbReference>
<gene>
    <name evidence="6" type="ORF">R83534S58_LOCUS117</name>
</gene>
<keyword evidence="4" id="KW-0378">Hydrolase</keyword>
<keyword evidence="3" id="KW-0479">Metal-binding</keyword>
<protein>
    <submittedName>
        <fullName evidence="6">Inositol monophosphatase family (SuhB) (PDB:1AWB)</fullName>
    </submittedName>
</protein>
<comment type="cofactor">
    <cofactor evidence="1">
        <name>Mg(2+)</name>
        <dbReference type="ChEBI" id="CHEBI:18420"/>
    </cofactor>
</comment>
<dbReference type="RefSeq" id="WP_034337017.1">
    <property type="nucleotide sequence ID" value="NZ_CAMXCH010000001.1"/>
</dbReference>
<evidence type="ECO:0000256" key="3">
    <source>
        <dbReference type="ARBA" id="ARBA00022723"/>
    </source>
</evidence>
<sequence length="264" mass="29243">MTKHHLDSYLQIAQEAATQAGKAVRPYFRQPLLQADIKSDESPVTQADRESETIIRAVLQKETPHFGIIGEEFGINKTNSKYQWVIDPIDGTRAFITGRPSFGILIALLYEGSPVLGIIDQPITRERWIGVQGQPAQFISEFGGKIGTRICSELRFAEASCTAPEIFETAPNTYWKKVLNQAKRISWGGDCYAYGLLALGQIDLIIEYGNKIWDWAALVPIIEGAGGSITDWQGNPLNLNSKETVLALGDPKLKQQVVNLLNND</sequence>
<comment type="similarity">
    <text evidence="2">Belongs to the inositol monophosphatase superfamily.</text>
</comment>
<dbReference type="Gene3D" id="3.40.190.80">
    <property type="match status" value="1"/>
</dbReference>
<dbReference type="InterPro" id="IPR020583">
    <property type="entry name" value="Inositol_monoP_metal-BS"/>
</dbReference>
<dbReference type="SUPFAM" id="SSF56655">
    <property type="entry name" value="Carbohydrate phosphatase"/>
    <property type="match status" value="1"/>
</dbReference>
<keyword evidence="5" id="KW-0460">Magnesium</keyword>
<organism evidence="6 7">
    <name type="scientific">Commensalibacter papalotli</name>
    <name type="common">ex Botero et al. 2024</name>
    <dbReference type="NCBI Taxonomy" id="2972766"/>
    <lineage>
        <taxon>Bacteria</taxon>
        <taxon>Pseudomonadati</taxon>
        <taxon>Pseudomonadota</taxon>
        <taxon>Alphaproteobacteria</taxon>
        <taxon>Acetobacterales</taxon>
        <taxon>Acetobacteraceae</taxon>
    </lineage>
</organism>
<dbReference type="PRINTS" id="PR00377">
    <property type="entry name" value="IMPHPHTASES"/>
</dbReference>
<reference evidence="6" key="1">
    <citation type="submission" date="2022-10" db="EMBL/GenBank/DDBJ databases">
        <authorList>
            <person name="Botero Cardona J."/>
        </authorList>
    </citation>
    <scope>NUCLEOTIDE SEQUENCE</scope>
    <source>
        <strain evidence="6">R-83534</strain>
    </source>
</reference>
<dbReference type="CDD" id="cd01641">
    <property type="entry name" value="Bacterial_IMPase_like_1"/>
    <property type="match status" value="1"/>
</dbReference>